<proteinExistence type="predicted"/>
<evidence type="ECO:0000256" key="1">
    <source>
        <dbReference type="SAM" id="SignalP"/>
    </source>
</evidence>
<gene>
    <name evidence="2" type="ORF">ACFSFY_06290</name>
</gene>
<dbReference type="EMBL" id="JBHUGI010000014">
    <property type="protein sequence ID" value="MFD1927674.1"/>
    <property type="molecule type" value="Genomic_DNA"/>
</dbReference>
<feature type="chain" id="PRO_5046833557" description="Lipoprotein" evidence="1">
    <location>
        <begin position="22"/>
        <end position="130"/>
    </location>
</feature>
<evidence type="ECO:0000313" key="3">
    <source>
        <dbReference type="Proteomes" id="UP001597218"/>
    </source>
</evidence>
<comment type="caution">
    <text evidence="2">The sequence shown here is derived from an EMBL/GenBank/DDBJ whole genome shotgun (WGS) entry which is preliminary data.</text>
</comment>
<dbReference type="Proteomes" id="UP001597218">
    <property type="component" value="Unassembled WGS sequence"/>
</dbReference>
<evidence type="ECO:0000313" key="2">
    <source>
        <dbReference type="EMBL" id="MFD1927674.1"/>
    </source>
</evidence>
<keyword evidence="1" id="KW-0732">Signal</keyword>
<dbReference type="PROSITE" id="PS51257">
    <property type="entry name" value="PROKAR_LIPOPROTEIN"/>
    <property type="match status" value="1"/>
</dbReference>
<protein>
    <recommendedName>
        <fullName evidence="4">Lipoprotein</fullName>
    </recommendedName>
</protein>
<reference evidence="3" key="1">
    <citation type="journal article" date="2019" name="Int. J. Syst. Evol. Microbiol.">
        <title>The Global Catalogue of Microorganisms (GCM) 10K type strain sequencing project: providing services to taxonomists for standard genome sequencing and annotation.</title>
        <authorList>
            <consortium name="The Broad Institute Genomics Platform"/>
            <consortium name="The Broad Institute Genome Sequencing Center for Infectious Disease"/>
            <person name="Wu L."/>
            <person name="Ma J."/>
        </authorList>
    </citation>
    <scope>NUCLEOTIDE SEQUENCE [LARGE SCALE GENOMIC DNA]</scope>
    <source>
        <strain evidence="3">CGMCC 4.7177</strain>
    </source>
</reference>
<keyword evidence="3" id="KW-1185">Reference proteome</keyword>
<evidence type="ECO:0008006" key="4">
    <source>
        <dbReference type="Google" id="ProtNLM"/>
    </source>
</evidence>
<organism evidence="2 3">
    <name type="scientific">Sporosarcina siberiensis</name>
    <dbReference type="NCBI Taxonomy" id="1365606"/>
    <lineage>
        <taxon>Bacteria</taxon>
        <taxon>Bacillati</taxon>
        <taxon>Bacillota</taxon>
        <taxon>Bacilli</taxon>
        <taxon>Bacillales</taxon>
        <taxon>Caryophanaceae</taxon>
        <taxon>Sporosarcina</taxon>
    </lineage>
</organism>
<name>A0ABW4SGX5_9BACL</name>
<accession>A0ABW4SGX5</accession>
<feature type="signal peptide" evidence="1">
    <location>
        <begin position="1"/>
        <end position="21"/>
    </location>
</feature>
<dbReference type="RefSeq" id="WP_381536331.1">
    <property type="nucleotide sequence ID" value="NZ_JBHUGI010000014.1"/>
</dbReference>
<sequence>MKKTMMFYFFSCILLILVACNTETSSTMFKGEGEKWIGELTTSYDNGVEKQSLKIHYKGDRLEDIQVKTVEVSNDFFGWKVYDIQLDEEGNYYVKEDFETENKTPSSSKIYLIIEGVESETVLLSYGPQE</sequence>